<organism evidence="1 3">
    <name type="scientific">Phytophthora infestans</name>
    <name type="common">Potato late blight agent</name>
    <name type="synonym">Botrytis infestans</name>
    <dbReference type="NCBI Taxonomy" id="4787"/>
    <lineage>
        <taxon>Eukaryota</taxon>
        <taxon>Sar</taxon>
        <taxon>Stramenopiles</taxon>
        <taxon>Oomycota</taxon>
        <taxon>Peronosporomycetes</taxon>
        <taxon>Peronosporales</taxon>
        <taxon>Peronosporaceae</taxon>
        <taxon>Phytophthora</taxon>
    </lineage>
</organism>
<dbReference type="EMBL" id="WSZM01000037">
    <property type="protein sequence ID" value="KAF4045949.1"/>
    <property type="molecule type" value="Genomic_DNA"/>
</dbReference>
<sequence>MDSEELTPSSSSGVSTSGLTTVLDLAQCEEELVGKIKVTHRLPEMVTHGAQRIRTIVLEI</sequence>
<name>A0A833W7V5_PHYIN</name>
<dbReference type="AlphaFoldDB" id="A0A833W7V5"/>
<dbReference type="EMBL" id="JAACNO010002657">
    <property type="protein sequence ID" value="KAF4131901.1"/>
    <property type="molecule type" value="Genomic_DNA"/>
</dbReference>
<proteinExistence type="predicted"/>
<evidence type="ECO:0000313" key="2">
    <source>
        <dbReference type="EMBL" id="KAF4131901.1"/>
    </source>
</evidence>
<gene>
    <name evidence="1" type="ORF">GN244_ATG01615</name>
    <name evidence="2" type="ORF">GN958_ATG18934</name>
</gene>
<comment type="caution">
    <text evidence="1">The sequence shown here is derived from an EMBL/GenBank/DDBJ whole genome shotgun (WGS) entry which is preliminary data.</text>
</comment>
<evidence type="ECO:0000313" key="1">
    <source>
        <dbReference type="EMBL" id="KAF4045949.1"/>
    </source>
</evidence>
<evidence type="ECO:0000313" key="3">
    <source>
        <dbReference type="Proteomes" id="UP000602510"/>
    </source>
</evidence>
<protein>
    <submittedName>
        <fullName evidence="1">Uncharacterized protein</fullName>
    </submittedName>
</protein>
<keyword evidence="3" id="KW-1185">Reference proteome</keyword>
<dbReference type="Proteomes" id="UP000704712">
    <property type="component" value="Unassembled WGS sequence"/>
</dbReference>
<accession>A0A833W7V5</accession>
<reference evidence="1" key="1">
    <citation type="submission" date="2020-04" db="EMBL/GenBank/DDBJ databases">
        <title>Hybrid Assembly of Korean Phytophthora infestans isolates.</title>
        <authorList>
            <person name="Prokchorchik M."/>
            <person name="Lee Y."/>
            <person name="Seo J."/>
            <person name="Cho J.-H."/>
            <person name="Park Y.-E."/>
            <person name="Jang D.-C."/>
            <person name="Im J.-S."/>
            <person name="Choi J.-G."/>
            <person name="Park H.-J."/>
            <person name="Lee G.-B."/>
            <person name="Lee Y.-G."/>
            <person name="Hong S.-Y."/>
            <person name="Cho K."/>
            <person name="Sohn K.H."/>
        </authorList>
    </citation>
    <scope>NUCLEOTIDE SEQUENCE</scope>
    <source>
        <strain evidence="1">KR_1_A1</strain>
        <strain evidence="2">KR_2_A2</strain>
    </source>
</reference>
<dbReference type="Proteomes" id="UP000602510">
    <property type="component" value="Unassembled WGS sequence"/>
</dbReference>